<reference evidence="2 3" key="1">
    <citation type="submission" date="2013-07" db="EMBL/GenBank/DDBJ databases">
        <title>Comparative Genomic and Metabolomic Analysis of Twelve Strains of Pseudoalteromonas luteoviolacea.</title>
        <authorList>
            <person name="Vynne N.G."/>
            <person name="Mansson M."/>
            <person name="Gram L."/>
        </authorList>
    </citation>
    <scope>NUCLEOTIDE SEQUENCE [LARGE SCALE GENOMIC DNA]</scope>
    <source>
        <strain evidence="2 3">DSM 6061</strain>
    </source>
</reference>
<keyword evidence="3" id="KW-1185">Reference proteome</keyword>
<dbReference type="Proteomes" id="UP000076643">
    <property type="component" value="Unassembled WGS sequence"/>
</dbReference>
<dbReference type="RefSeq" id="WP_063365622.1">
    <property type="nucleotide sequence ID" value="NZ_AQHB01000049.1"/>
</dbReference>
<feature type="compositionally biased region" description="Polar residues" evidence="1">
    <location>
        <begin position="44"/>
        <end position="53"/>
    </location>
</feature>
<accession>A0A166VXZ1</accession>
<dbReference type="AlphaFoldDB" id="A0A166VXZ1"/>
<feature type="compositionally biased region" description="Acidic residues" evidence="1">
    <location>
        <begin position="63"/>
        <end position="72"/>
    </location>
</feature>
<dbReference type="EMBL" id="AUYB01000118">
    <property type="protein sequence ID" value="KZN34398.1"/>
    <property type="molecule type" value="Genomic_DNA"/>
</dbReference>
<comment type="caution">
    <text evidence="2">The sequence shown here is derived from an EMBL/GenBank/DDBJ whole genome shotgun (WGS) entry which is preliminary data.</text>
</comment>
<proteinExistence type="predicted"/>
<gene>
    <name evidence="2" type="ORF">N475_19155</name>
</gene>
<evidence type="ECO:0000313" key="3">
    <source>
        <dbReference type="Proteomes" id="UP000076643"/>
    </source>
</evidence>
<organism evidence="2 3">
    <name type="scientific">Pseudoalteromonas luteoviolacea DSM 6061</name>
    <dbReference type="NCBI Taxonomy" id="1365250"/>
    <lineage>
        <taxon>Bacteria</taxon>
        <taxon>Pseudomonadati</taxon>
        <taxon>Pseudomonadota</taxon>
        <taxon>Gammaproteobacteria</taxon>
        <taxon>Alteromonadales</taxon>
        <taxon>Pseudoalteromonadaceae</taxon>
        <taxon>Pseudoalteromonas</taxon>
    </lineage>
</organism>
<sequence>MESQDNNNHDGENQGGYDDSPEGQSSTREVDDLSVRNEPANGLDKNSNETNDNQGDKALSQDSNEDEPEFEDFEELDVTLTGEFKAQLNGQYAYLVEATSIPSSNLNTEFYASQLDSAKELINSLNTAVVVFYGEAYVDDVSLSTANFVSEQFELAYDRKESFRDVTRNDLLLNSSAEELLALFESELKLGDNVRLNIQLKSHPKLCNWLIEESNFQKLNALFERKEAYLILCIHREYYSFDKSLDNLLRGKPEAIYVNWPEILINIWDNELAFTMDDRNHLLDVFPKSESEVWSNKAPRAASKLCSEPVKELLSNVESEQQVSELRTLINKAFTSNHKNASIELKRIVEFGWRKPLKKMLLAVFGCLNQQQPEPVRYKELKAWGCNFLQHKVIRHPLVLQETVQNNGHESAASENSAMIVKQEQQYIESDAHLLWLEHFDELIDECGLSIDRSVKDGLTVTVENFSTDWVVEEFYRRYPSMTQEIYDFIVNGNMLFSGPDGSALPSIAQAKSYSQLLMCVSSINEIDFPITTTLSRLLSQGAKEIIQREHSIRRSTGGHLSRTKSEDIFNYVSFGIAFYLENIKQNSVSLDEYKCFLSEALESAKENYVKTKLLITVFGLLADQKQFATLEYMFEFLRFSQKQSISIATKWWLTMRRVFAYHMSGSLNERLEVLKQISNLVKEQKDAGIIQMTYSRLWFDAIRSDFSSINTNSKGSFVEVVAQKGVSEVTELLSNFELVDPEMVSFSVPRQFLTPYIANMLLAGLSSAIDDDMEPYLKGLHDKLSQILLVEYATSAMKSSHARINNPLVLMKQHQKNASNDFSLLIYHQFFDIALAEWGSSAAGLTSSASTRASSDIIIGYLESLNTTIGSKRVQQMCRHWYNAADALQQLDREIKRPQGVSKDNEFVYHEFKILIQKKFNRYRQMAEYLDNLQQDKGKEIAE</sequence>
<evidence type="ECO:0000256" key="1">
    <source>
        <dbReference type="SAM" id="MobiDB-lite"/>
    </source>
</evidence>
<feature type="region of interest" description="Disordered" evidence="1">
    <location>
        <begin position="1"/>
        <end position="72"/>
    </location>
</feature>
<evidence type="ECO:0000313" key="2">
    <source>
        <dbReference type="EMBL" id="KZN34398.1"/>
    </source>
</evidence>
<name>A0A166VXZ1_9GAMM</name>
<dbReference type="PATRIC" id="fig|1365250.3.peg.3524"/>
<protein>
    <submittedName>
        <fullName evidence="2">Uncharacterized protein</fullName>
    </submittedName>
</protein>